<organism evidence="2 3">
    <name type="scientific">Punica granatum</name>
    <name type="common">Pomegranate</name>
    <dbReference type="NCBI Taxonomy" id="22663"/>
    <lineage>
        <taxon>Eukaryota</taxon>
        <taxon>Viridiplantae</taxon>
        <taxon>Streptophyta</taxon>
        <taxon>Embryophyta</taxon>
        <taxon>Tracheophyta</taxon>
        <taxon>Spermatophyta</taxon>
        <taxon>Magnoliopsida</taxon>
        <taxon>eudicotyledons</taxon>
        <taxon>Gunneridae</taxon>
        <taxon>Pentapetalae</taxon>
        <taxon>rosids</taxon>
        <taxon>malvids</taxon>
        <taxon>Myrtales</taxon>
        <taxon>Lythraceae</taxon>
        <taxon>Punica</taxon>
    </lineage>
</organism>
<dbReference type="AlphaFoldDB" id="A0A2I0HSD2"/>
<evidence type="ECO:0000313" key="2">
    <source>
        <dbReference type="EMBL" id="PKI34617.1"/>
    </source>
</evidence>
<accession>A0A2I0HSD2</accession>
<sequence length="146" mass="15711">MRASSGPTATAAPIRSPATSATSIGGIKGLVAAGRSYSSSASLRKACQFLLSKQVALWWMVSVMCSSKVLQSNASLNFIFLGCPLIEFAFNQEIMGVFNRNCMITDAAYGDIFFRSGPWESTEEAALPYPYLADCIVSFVPPNLYS</sequence>
<gene>
    <name evidence="2" type="ORF">CRG98_045011</name>
</gene>
<dbReference type="STRING" id="22663.A0A2I0HSD2"/>
<dbReference type="Proteomes" id="UP000233551">
    <property type="component" value="Unassembled WGS sequence"/>
</dbReference>
<feature type="region of interest" description="Disordered" evidence="1">
    <location>
        <begin position="1"/>
        <end position="20"/>
    </location>
</feature>
<evidence type="ECO:0000313" key="3">
    <source>
        <dbReference type="Proteomes" id="UP000233551"/>
    </source>
</evidence>
<dbReference type="SUPFAM" id="SSF81853">
    <property type="entry name" value="Family 10 polysaccharide lyase"/>
    <property type="match status" value="1"/>
</dbReference>
<keyword evidence="3" id="KW-1185">Reference proteome</keyword>
<reference evidence="2 3" key="1">
    <citation type="submission" date="2017-11" db="EMBL/GenBank/DDBJ databases">
        <title>De-novo sequencing of pomegranate (Punica granatum L.) genome.</title>
        <authorList>
            <person name="Akparov Z."/>
            <person name="Amiraslanov A."/>
            <person name="Hajiyeva S."/>
            <person name="Abbasov M."/>
            <person name="Kaur K."/>
            <person name="Hamwieh A."/>
            <person name="Solovyev V."/>
            <person name="Salamov A."/>
            <person name="Braich B."/>
            <person name="Kosarev P."/>
            <person name="Mahmoud A."/>
            <person name="Hajiyev E."/>
            <person name="Babayeva S."/>
            <person name="Izzatullayeva V."/>
            <person name="Mammadov A."/>
            <person name="Mammadov A."/>
            <person name="Sharifova S."/>
            <person name="Ojaghi J."/>
            <person name="Eynullazada K."/>
            <person name="Bayramov B."/>
            <person name="Abdulazimova A."/>
            <person name="Shahmuradov I."/>
        </authorList>
    </citation>
    <scope>NUCLEOTIDE SEQUENCE [LARGE SCALE GENOMIC DNA]</scope>
    <source>
        <strain evidence="3">cv. AG2017</strain>
        <tissue evidence="2">Leaf</tissue>
    </source>
</reference>
<dbReference type="EMBL" id="PGOL01005811">
    <property type="protein sequence ID" value="PKI34617.1"/>
    <property type="molecule type" value="Genomic_DNA"/>
</dbReference>
<name>A0A2I0HSD2_PUNGR</name>
<comment type="caution">
    <text evidence="2">The sequence shown here is derived from an EMBL/GenBank/DDBJ whole genome shotgun (WGS) entry which is preliminary data.</text>
</comment>
<proteinExistence type="predicted"/>
<evidence type="ECO:0000256" key="1">
    <source>
        <dbReference type="SAM" id="MobiDB-lite"/>
    </source>
</evidence>
<protein>
    <submittedName>
        <fullName evidence="2">Uncharacterized protein</fullName>
    </submittedName>
</protein>